<dbReference type="FunFam" id="1.10.3720.10:FF:000006">
    <property type="entry name" value="Glutamate/aspartate ABC transporter, permease protein GltK"/>
    <property type="match status" value="1"/>
</dbReference>
<evidence type="ECO:0000256" key="5">
    <source>
        <dbReference type="ARBA" id="ARBA00022475"/>
    </source>
</evidence>
<evidence type="ECO:0000256" key="10">
    <source>
        <dbReference type="ARBA" id="ARBA00060298"/>
    </source>
</evidence>
<dbReference type="GO" id="GO:0022857">
    <property type="term" value="F:transmembrane transporter activity"/>
    <property type="evidence" value="ECO:0007669"/>
    <property type="project" value="InterPro"/>
</dbReference>
<evidence type="ECO:0000313" key="15">
    <source>
        <dbReference type="EMBL" id="TSH94176.1"/>
    </source>
</evidence>
<evidence type="ECO:0000256" key="1">
    <source>
        <dbReference type="ARBA" id="ARBA00003159"/>
    </source>
</evidence>
<keyword evidence="4 13" id="KW-0813">Transport</keyword>
<dbReference type="SUPFAM" id="SSF161098">
    <property type="entry name" value="MetI-like"/>
    <property type="match status" value="1"/>
</dbReference>
<keyword evidence="9 13" id="KW-0472">Membrane</keyword>
<evidence type="ECO:0000256" key="3">
    <source>
        <dbReference type="ARBA" id="ARBA00010072"/>
    </source>
</evidence>
<comment type="subunit">
    <text evidence="11">The complex is composed of two ATP-binding proteins (GltL), two transmembrane proteins (GltJ and GltK) and a solute-binding protein (GltI).</text>
</comment>
<proteinExistence type="inferred from homology"/>
<comment type="caution">
    <text evidence="15">The sequence shown here is derived from an EMBL/GenBank/DDBJ whole genome shotgun (WGS) entry which is preliminary data.</text>
</comment>
<evidence type="ECO:0000313" key="16">
    <source>
        <dbReference type="Proteomes" id="UP000318405"/>
    </source>
</evidence>
<dbReference type="PANTHER" id="PTHR30614:SF20">
    <property type="entry name" value="GLUTAMINE TRANSPORT SYSTEM PERMEASE PROTEIN GLNP"/>
    <property type="match status" value="1"/>
</dbReference>
<comment type="function">
    <text evidence="1">Part of the binding-protein-dependent transport system for glutamine; probably responsible for the translocation of the substrate across the membrane.</text>
</comment>
<keyword evidence="7" id="KW-0029">Amino-acid transport</keyword>
<feature type="transmembrane region" description="Helical" evidence="13">
    <location>
        <begin position="192"/>
        <end position="211"/>
    </location>
</feature>
<dbReference type="EMBL" id="VLTJ01000025">
    <property type="protein sequence ID" value="TSH94176.1"/>
    <property type="molecule type" value="Genomic_DNA"/>
</dbReference>
<dbReference type="RefSeq" id="WP_143948650.1">
    <property type="nucleotide sequence ID" value="NZ_BAABMB010000006.1"/>
</dbReference>
<name>A0A556AMQ4_9BURK</name>
<keyword evidence="5" id="KW-1003">Cell membrane</keyword>
<gene>
    <name evidence="15" type="ORF">FOZ76_12750</name>
</gene>
<sequence>MDYTWNFAPLFDNYIVLLRGLGTTALLWAIAFPLCMLLGLLIGLARLSRNPLIAWTARGYVEVFRNIPILVQLVWFFYAMPILLGVQLSPFTAALFGLVLNSSAYAAEIFRGGMLSIPRGQWEGAKALGMTRARALRRVVLPQVMRRMLPAFTNRGIELAKNTSVASVITVHELMYQGRWLSTVYFNPLETFTILALVYFLLIYPGTYLASRLEKRYLQRQ</sequence>
<evidence type="ECO:0000256" key="12">
    <source>
        <dbReference type="ARBA" id="ARBA00073645"/>
    </source>
</evidence>
<keyword evidence="8 13" id="KW-1133">Transmembrane helix</keyword>
<dbReference type="Pfam" id="PF00528">
    <property type="entry name" value="BPD_transp_1"/>
    <property type="match status" value="1"/>
</dbReference>
<reference evidence="15 16" key="1">
    <citation type="submission" date="2019-07" db="EMBL/GenBank/DDBJ databases">
        <title>Qingshengfaniella alkalisoli gen. nov., sp. nov., isolated from saline soil.</title>
        <authorList>
            <person name="Xu L."/>
            <person name="Huang X.-X."/>
            <person name="Sun J.-Q."/>
        </authorList>
    </citation>
    <scope>NUCLEOTIDE SEQUENCE [LARGE SCALE GENOMIC DNA]</scope>
    <source>
        <strain evidence="15 16">DSM 27279</strain>
    </source>
</reference>
<dbReference type="OrthoDB" id="9771188at2"/>
<evidence type="ECO:0000256" key="4">
    <source>
        <dbReference type="ARBA" id="ARBA00022448"/>
    </source>
</evidence>
<protein>
    <recommendedName>
        <fullName evidence="12">Glutamate/aspartate import permease protein GltK</fullName>
    </recommendedName>
</protein>
<comment type="similarity">
    <text evidence="3">Belongs to the binding-protein-dependent transport system permease family. HisMQ subfamily.</text>
</comment>
<comment type="function">
    <text evidence="10">Part of the ABC transporter complex GltIJKL involved in glutamate and aspartate uptake. Probably responsible for the translocation of the substrate across the membrane.</text>
</comment>
<dbReference type="GO" id="GO:0006865">
    <property type="term" value="P:amino acid transport"/>
    <property type="evidence" value="ECO:0007669"/>
    <property type="project" value="UniProtKB-KW"/>
</dbReference>
<accession>A0A556AMQ4</accession>
<feature type="domain" description="ABC transmembrane type-1" evidence="14">
    <location>
        <begin position="21"/>
        <end position="210"/>
    </location>
</feature>
<dbReference type="Gene3D" id="1.10.3720.10">
    <property type="entry name" value="MetI-like"/>
    <property type="match status" value="1"/>
</dbReference>
<dbReference type="AlphaFoldDB" id="A0A556AMQ4"/>
<comment type="subcellular location">
    <subcellularLocation>
        <location evidence="2">Cell inner membrane</location>
        <topology evidence="2">Multi-pass membrane protein</topology>
    </subcellularLocation>
    <subcellularLocation>
        <location evidence="13">Cell membrane</location>
        <topology evidence="13">Multi-pass membrane protein</topology>
    </subcellularLocation>
</comment>
<dbReference type="GO" id="GO:0043190">
    <property type="term" value="C:ATP-binding cassette (ABC) transporter complex"/>
    <property type="evidence" value="ECO:0007669"/>
    <property type="project" value="InterPro"/>
</dbReference>
<evidence type="ECO:0000256" key="7">
    <source>
        <dbReference type="ARBA" id="ARBA00022970"/>
    </source>
</evidence>
<evidence type="ECO:0000256" key="11">
    <source>
        <dbReference type="ARBA" id="ARBA00062718"/>
    </source>
</evidence>
<feature type="transmembrane region" description="Helical" evidence="13">
    <location>
        <begin position="25"/>
        <end position="47"/>
    </location>
</feature>
<evidence type="ECO:0000256" key="13">
    <source>
        <dbReference type="RuleBase" id="RU363032"/>
    </source>
</evidence>
<keyword evidence="16" id="KW-1185">Reference proteome</keyword>
<dbReference type="CDD" id="cd06261">
    <property type="entry name" value="TM_PBP2"/>
    <property type="match status" value="1"/>
</dbReference>
<evidence type="ECO:0000256" key="2">
    <source>
        <dbReference type="ARBA" id="ARBA00004429"/>
    </source>
</evidence>
<dbReference type="PROSITE" id="PS50928">
    <property type="entry name" value="ABC_TM1"/>
    <property type="match status" value="1"/>
</dbReference>
<dbReference type="InterPro" id="IPR035906">
    <property type="entry name" value="MetI-like_sf"/>
</dbReference>
<evidence type="ECO:0000256" key="6">
    <source>
        <dbReference type="ARBA" id="ARBA00022692"/>
    </source>
</evidence>
<dbReference type="InterPro" id="IPR043429">
    <property type="entry name" value="ArtM/GltK/GlnP/TcyL/YhdX-like"/>
</dbReference>
<evidence type="ECO:0000256" key="8">
    <source>
        <dbReference type="ARBA" id="ARBA00022989"/>
    </source>
</evidence>
<dbReference type="Proteomes" id="UP000318405">
    <property type="component" value="Unassembled WGS sequence"/>
</dbReference>
<feature type="transmembrane region" description="Helical" evidence="13">
    <location>
        <begin position="67"/>
        <end position="88"/>
    </location>
</feature>
<evidence type="ECO:0000256" key="9">
    <source>
        <dbReference type="ARBA" id="ARBA00023136"/>
    </source>
</evidence>
<organism evidence="15 16">
    <name type="scientific">Verticiella sediminum</name>
    <dbReference type="NCBI Taxonomy" id="1247510"/>
    <lineage>
        <taxon>Bacteria</taxon>
        <taxon>Pseudomonadati</taxon>
        <taxon>Pseudomonadota</taxon>
        <taxon>Betaproteobacteria</taxon>
        <taxon>Burkholderiales</taxon>
        <taxon>Alcaligenaceae</taxon>
        <taxon>Verticiella</taxon>
    </lineage>
</organism>
<dbReference type="NCBIfam" id="TIGR01726">
    <property type="entry name" value="HEQRo_perm_3TM"/>
    <property type="match status" value="1"/>
</dbReference>
<evidence type="ECO:0000259" key="14">
    <source>
        <dbReference type="PROSITE" id="PS50928"/>
    </source>
</evidence>
<keyword evidence="6 13" id="KW-0812">Transmembrane</keyword>
<dbReference type="InterPro" id="IPR010065">
    <property type="entry name" value="AA_ABC_transptr_permease_3TM"/>
</dbReference>
<dbReference type="InterPro" id="IPR000515">
    <property type="entry name" value="MetI-like"/>
</dbReference>
<dbReference type="PANTHER" id="PTHR30614">
    <property type="entry name" value="MEMBRANE COMPONENT OF AMINO ACID ABC TRANSPORTER"/>
    <property type="match status" value="1"/>
</dbReference>